<evidence type="ECO:0000313" key="9">
    <source>
        <dbReference type="EMBL" id="KAL2071966.1"/>
    </source>
</evidence>
<gene>
    <name evidence="9" type="ORF">VTL71DRAFT_11309</name>
</gene>
<keyword evidence="10" id="KW-1185">Reference proteome</keyword>
<proteinExistence type="inferred from homology"/>
<feature type="transmembrane region" description="Helical" evidence="7">
    <location>
        <begin position="462"/>
        <end position="480"/>
    </location>
</feature>
<dbReference type="InterPro" id="IPR003663">
    <property type="entry name" value="Sugar/inositol_transpt"/>
</dbReference>
<feature type="transmembrane region" description="Helical" evidence="7">
    <location>
        <begin position="500"/>
        <end position="520"/>
    </location>
</feature>
<keyword evidence="3" id="KW-0813">Transport</keyword>
<feature type="transmembrane region" description="Helical" evidence="7">
    <location>
        <begin position="564"/>
        <end position="585"/>
    </location>
</feature>
<comment type="similarity">
    <text evidence="2">Belongs to the major facilitator superfamily. Sugar transporter (TC 2.A.1.1) family.</text>
</comment>
<keyword evidence="5 7" id="KW-1133">Transmembrane helix</keyword>
<feature type="domain" description="Major facilitator superfamily (MFS) profile" evidence="8">
    <location>
        <begin position="209"/>
        <end position="650"/>
    </location>
</feature>
<feature type="transmembrane region" description="Helical" evidence="7">
    <location>
        <begin position="527"/>
        <end position="552"/>
    </location>
</feature>
<feature type="transmembrane region" description="Helical" evidence="7">
    <location>
        <begin position="205"/>
        <end position="228"/>
    </location>
</feature>
<dbReference type="NCBIfam" id="TIGR00879">
    <property type="entry name" value="SP"/>
    <property type="match status" value="1"/>
</dbReference>
<dbReference type="InterPro" id="IPR050360">
    <property type="entry name" value="MFS_Sugar_Transporters"/>
</dbReference>
<dbReference type="Pfam" id="PF00083">
    <property type="entry name" value="Sugar_tr"/>
    <property type="match status" value="1"/>
</dbReference>
<evidence type="ECO:0000256" key="1">
    <source>
        <dbReference type="ARBA" id="ARBA00004141"/>
    </source>
</evidence>
<feature type="transmembrane region" description="Helical" evidence="7">
    <location>
        <begin position="625"/>
        <end position="646"/>
    </location>
</feature>
<evidence type="ECO:0000256" key="4">
    <source>
        <dbReference type="ARBA" id="ARBA00022692"/>
    </source>
</evidence>
<reference evidence="9 10" key="1">
    <citation type="journal article" date="2024" name="Commun. Biol.">
        <title>Comparative genomic analysis of thermophilic fungi reveals convergent evolutionary adaptations and gene losses.</title>
        <authorList>
            <person name="Steindorff A.S."/>
            <person name="Aguilar-Pontes M.V."/>
            <person name="Robinson A.J."/>
            <person name="Andreopoulos B."/>
            <person name="LaButti K."/>
            <person name="Kuo A."/>
            <person name="Mondo S."/>
            <person name="Riley R."/>
            <person name="Otillar R."/>
            <person name="Haridas S."/>
            <person name="Lipzen A."/>
            <person name="Grimwood J."/>
            <person name="Schmutz J."/>
            <person name="Clum A."/>
            <person name="Reid I.D."/>
            <person name="Moisan M.C."/>
            <person name="Butler G."/>
            <person name="Nguyen T.T.M."/>
            <person name="Dewar K."/>
            <person name="Conant G."/>
            <person name="Drula E."/>
            <person name="Henrissat B."/>
            <person name="Hansel C."/>
            <person name="Singer S."/>
            <person name="Hutchinson M.I."/>
            <person name="de Vries R.P."/>
            <person name="Natvig D.O."/>
            <person name="Powell A.J."/>
            <person name="Tsang A."/>
            <person name="Grigoriev I.V."/>
        </authorList>
    </citation>
    <scope>NUCLEOTIDE SEQUENCE [LARGE SCALE GENOMIC DNA]</scope>
    <source>
        <strain evidence="9 10">CBS 494.80</strain>
    </source>
</reference>
<dbReference type="PANTHER" id="PTHR48022:SF11">
    <property type="entry name" value="MONOSACCHARIDE TRANSPORTER (HXT8), PUTATIVE (AFU_ORTHOLOGUE AFUA_2G08120)-RELATED"/>
    <property type="match status" value="1"/>
</dbReference>
<sequence length="685" mass="74362">MSAAVARLSRGPESSSPAKQIWTSETVTSEVVKYSYDTKVLPDHFVKVGGSSRFGGDEDEFLNLPKSPCPAIRPLSPQLSARDLARRADQISPSSSYSSKYDSPLRYAIRSFRGYRKAERRGRARLVHVRHAKAIRIDIIQHQLAAPRTPPINHYPVPQIYSPFVLKGIAVELSLLRSDWYGPSLNLPICIMAIFKFGGKPITGYNFLIIAFATFGSITYGYCSAIIGSTLGQPSFLSYFGLDTASNAPALFGAINGLFQGGGLVGTLSFGFVADKLGRCKAMFLASLLAVIGGGLQAGSVHLAMYLVARFITGLAVGGLVMIVPLWQSEVAPPHARGLLVGLHGVSILLGYASSAWVGFGFYFVQANGAQWRPPLALQCLPPLILACGVYFIPESPRWLVEHDQHERAETILKRIYKNSDDPNNHEALHEFSQIRAQIELDRQLPSSWSSIFTVAHYRKRAFIGFTTLLAGQLTGTTVINNYGPQLYKALGHNASGSLALSAGWLTEGLVCNAINALLLDYVGRKWLMVTGLVGCAVSLMGVSIMVALYGGTTNTGGNSAGVFFLYLHLTFYATCMDASTYVYGSEIWPTHLRGKGFAISCSGLFVGSLTLLVSAPTAFETIGWRFYLIMMAFTIVCAIIFSLFFPETKGLTLEEISSLFGDKVAIEAVSQESNSSIIVKDEKS</sequence>
<evidence type="ECO:0000256" key="5">
    <source>
        <dbReference type="ARBA" id="ARBA00022989"/>
    </source>
</evidence>
<dbReference type="InterPro" id="IPR020846">
    <property type="entry name" value="MFS_dom"/>
</dbReference>
<keyword evidence="6 7" id="KW-0472">Membrane</keyword>
<dbReference type="EMBL" id="JAZHXI010000004">
    <property type="protein sequence ID" value="KAL2071966.1"/>
    <property type="molecule type" value="Genomic_DNA"/>
</dbReference>
<dbReference type="InterPro" id="IPR036259">
    <property type="entry name" value="MFS_trans_sf"/>
</dbReference>
<dbReference type="PANTHER" id="PTHR48022">
    <property type="entry name" value="PLASTIDIC GLUCOSE TRANSPORTER 4"/>
    <property type="match status" value="1"/>
</dbReference>
<dbReference type="InterPro" id="IPR005828">
    <property type="entry name" value="MFS_sugar_transport-like"/>
</dbReference>
<feature type="transmembrane region" description="Helical" evidence="7">
    <location>
        <begin position="248"/>
        <end position="270"/>
    </location>
</feature>
<evidence type="ECO:0000313" key="10">
    <source>
        <dbReference type="Proteomes" id="UP001595075"/>
    </source>
</evidence>
<protein>
    <recommendedName>
        <fullName evidence="8">Major facilitator superfamily (MFS) profile domain-containing protein</fullName>
    </recommendedName>
</protein>
<comment type="subcellular location">
    <subcellularLocation>
        <location evidence="1">Membrane</location>
        <topology evidence="1">Multi-pass membrane protein</topology>
    </subcellularLocation>
</comment>
<evidence type="ECO:0000259" key="8">
    <source>
        <dbReference type="PROSITE" id="PS50850"/>
    </source>
</evidence>
<name>A0ABR4CPS4_9HELO</name>
<feature type="transmembrane region" description="Helical" evidence="7">
    <location>
        <begin position="339"/>
        <end position="364"/>
    </location>
</feature>
<keyword evidence="4 7" id="KW-0812">Transmembrane</keyword>
<dbReference type="PROSITE" id="PS50850">
    <property type="entry name" value="MFS"/>
    <property type="match status" value="1"/>
</dbReference>
<evidence type="ECO:0000256" key="2">
    <source>
        <dbReference type="ARBA" id="ARBA00010992"/>
    </source>
</evidence>
<evidence type="ECO:0000256" key="7">
    <source>
        <dbReference type="SAM" id="Phobius"/>
    </source>
</evidence>
<accession>A0ABR4CPS4</accession>
<dbReference type="Gene3D" id="1.20.1250.20">
    <property type="entry name" value="MFS general substrate transporter like domains"/>
    <property type="match status" value="1"/>
</dbReference>
<comment type="caution">
    <text evidence="9">The sequence shown here is derived from an EMBL/GenBank/DDBJ whole genome shotgun (WGS) entry which is preliminary data.</text>
</comment>
<evidence type="ECO:0000256" key="3">
    <source>
        <dbReference type="ARBA" id="ARBA00022448"/>
    </source>
</evidence>
<dbReference type="SUPFAM" id="SSF103473">
    <property type="entry name" value="MFS general substrate transporter"/>
    <property type="match status" value="1"/>
</dbReference>
<feature type="transmembrane region" description="Helical" evidence="7">
    <location>
        <begin position="597"/>
        <end position="619"/>
    </location>
</feature>
<feature type="transmembrane region" description="Helical" evidence="7">
    <location>
        <begin position="307"/>
        <end position="327"/>
    </location>
</feature>
<dbReference type="PRINTS" id="PR00171">
    <property type="entry name" value="SUGRTRNSPORT"/>
</dbReference>
<organism evidence="9 10">
    <name type="scientific">Oculimacula yallundae</name>
    <dbReference type="NCBI Taxonomy" id="86028"/>
    <lineage>
        <taxon>Eukaryota</taxon>
        <taxon>Fungi</taxon>
        <taxon>Dikarya</taxon>
        <taxon>Ascomycota</taxon>
        <taxon>Pezizomycotina</taxon>
        <taxon>Leotiomycetes</taxon>
        <taxon>Helotiales</taxon>
        <taxon>Ploettnerulaceae</taxon>
        <taxon>Oculimacula</taxon>
    </lineage>
</organism>
<evidence type="ECO:0000256" key="6">
    <source>
        <dbReference type="ARBA" id="ARBA00023136"/>
    </source>
</evidence>
<dbReference type="Proteomes" id="UP001595075">
    <property type="component" value="Unassembled WGS sequence"/>
</dbReference>